<dbReference type="EMBL" id="BGZK01002260">
    <property type="protein sequence ID" value="GBP92305.1"/>
    <property type="molecule type" value="Genomic_DNA"/>
</dbReference>
<evidence type="ECO:0000256" key="11">
    <source>
        <dbReference type="ARBA" id="ARBA00046075"/>
    </source>
</evidence>
<dbReference type="AlphaFoldDB" id="A0A4C2A033"/>
<evidence type="ECO:0000256" key="13">
    <source>
        <dbReference type="SAM" id="MobiDB-lite"/>
    </source>
</evidence>
<proteinExistence type="inferred from homology"/>
<comment type="function">
    <text evidence="11">Substrate recognition component of a DCX (DDB1-CUL4-X-box) E3 protein ligase complex that mediates the ubiquitination and subsequent proteasomal degradation of target proteins. Has an essential role in mediating growth by negatively regulating insulin signaling. It also has a role in maintaining presynaptic function in the neuromuscular junction synapses of third-instar larvae.</text>
</comment>
<comment type="subcellular location">
    <subcellularLocation>
        <location evidence="1">Nucleus</location>
    </subcellularLocation>
</comment>
<feature type="compositionally biased region" description="Acidic residues" evidence="13">
    <location>
        <begin position="17"/>
        <end position="38"/>
    </location>
</feature>
<dbReference type="Pfam" id="PF03226">
    <property type="entry name" value="Yippee-Mis18"/>
    <property type="match status" value="1"/>
</dbReference>
<dbReference type="Proteomes" id="UP000299102">
    <property type="component" value="Unassembled WGS sequence"/>
</dbReference>
<evidence type="ECO:0000313" key="17">
    <source>
        <dbReference type="Proteomes" id="UP000299102"/>
    </source>
</evidence>
<keyword evidence="14" id="KW-0472">Membrane</keyword>
<evidence type="ECO:0000256" key="2">
    <source>
        <dbReference type="ARBA" id="ARBA00004906"/>
    </source>
</evidence>
<dbReference type="SMART" id="SM00464">
    <property type="entry name" value="LON"/>
    <property type="match status" value="1"/>
</dbReference>
<feature type="region of interest" description="Disordered" evidence="13">
    <location>
        <begin position="1"/>
        <end position="38"/>
    </location>
</feature>
<keyword evidence="6" id="KW-0833">Ubl conjugation pathway</keyword>
<comment type="similarity">
    <text evidence="3">Belongs to the CRBN family.</text>
</comment>
<dbReference type="GO" id="GO:0016567">
    <property type="term" value="P:protein ubiquitination"/>
    <property type="evidence" value="ECO:0007669"/>
    <property type="project" value="UniProtKB-UniPathway"/>
</dbReference>
<evidence type="ECO:0000256" key="1">
    <source>
        <dbReference type="ARBA" id="ARBA00004123"/>
    </source>
</evidence>
<keyword evidence="14" id="KW-0812">Transmembrane</keyword>
<dbReference type="CDD" id="cd15777">
    <property type="entry name" value="CRBN_C_like"/>
    <property type="match status" value="1"/>
</dbReference>
<dbReference type="InterPro" id="IPR003111">
    <property type="entry name" value="Lon_prtase_N"/>
</dbReference>
<dbReference type="GO" id="GO:0046872">
    <property type="term" value="F:metal ion binding"/>
    <property type="evidence" value="ECO:0007669"/>
    <property type="project" value="UniProtKB-KW"/>
</dbReference>
<keyword evidence="7" id="KW-0862">Zinc</keyword>
<dbReference type="SUPFAM" id="SSF88697">
    <property type="entry name" value="PUA domain-like"/>
    <property type="match status" value="1"/>
</dbReference>
<evidence type="ECO:0000256" key="14">
    <source>
        <dbReference type="SAM" id="Phobius"/>
    </source>
</evidence>
<dbReference type="InterPro" id="IPR015947">
    <property type="entry name" value="PUA-like_sf"/>
</dbReference>
<protein>
    <recommendedName>
        <fullName evidence="4">Protein cereblon</fullName>
    </recommendedName>
    <alternativeName>
        <fullName evidence="10">Protein ohgata</fullName>
    </alternativeName>
</protein>
<dbReference type="InterPro" id="IPR004910">
    <property type="entry name" value="Yippee/Mis18/Cereblon"/>
</dbReference>
<reference evidence="16 17" key="1">
    <citation type="journal article" date="2019" name="Commun. Biol.">
        <title>The bagworm genome reveals a unique fibroin gene that provides high tensile strength.</title>
        <authorList>
            <person name="Kono N."/>
            <person name="Nakamura H."/>
            <person name="Ohtoshi R."/>
            <person name="Tomita M."/>
            <person name="Numata K."/>
            <person name="Arakawa K."/>
        </authorList>
    </citation>
    <scope>NUCLEOTIDE SEQUENCE [LARGE SCALE GENOMIC DNA]</scope>
</reference>
<keyword evidence="9" id="KW-0539">Nucleus</keyword>
<dbReference type="InterPro" id="IPR034750">
    <property type="entry name" value="CULT"/>
</dbReference>
<keyword evidence="17" id="KW-1185">Reference proteome</keyword>
<dbReference type="UniPathway" id="UPA00143"/>
<dbReference type="Gene3D" id="2.170.150.20">
    <property type="entry name" value="Peptide methionine sulfoxide reductase"/>
    <property type="match status" value="1"/>
</dbReference>
<evidence type="ECO:0000313" key="16">
    <source>
        <dbReference type="EMBL" id="GBP92305.1"/>
    </source>
</evidence>
<feature type="domain" description="CULT" evidence="15">
    <location>
        <begin position="295"/>
        <end position="402"/>
    </location>
</feature>
<dbReference type="GO" id="GO:0005634">
    <property type="term" value="C:nucleus"/>
    <property type="evidence" value="ECO:0007669"/>
    <property type="project" value="UniProtKB-SubCell"/>
</dbReference>
<accession>A0A4C2A033</accession>
<evidence type="ECO:0000256" key="3">
    <source>
        <dbReference type="ARBA" id="ARBA00005293"/>
    </source>
</evidence>
<evidence type="ECO:0000256" key="9">
    <source>
        <dbReference type="ARBA" id="ARBA00023242"/>
    </source>
</evidence>
<keyword evidence="14" id="KW-1133">Transmembrane helix</keyword>
<feature type="transmembrane region" description="Helical" evidence="14">
    <location>
        <begin position="356"/>
        <end position="376"/>
    </location>
</feature>
<dbReference type="FunFam" id="2.170.150.20:FF:000007">
    <property type="entry name" value="Protein cereblon"/>
    <property type="match status" value="1"/>
</dbReference>
<gene>
    <name evidence="16" type="primary">CRBN</name>
    <name evidence="16" type="ORF">EVAR_4715_1</name>
</gene>
<evidence type="ECO:0000256" key="5">
    <source>
        <dbReference type="ARBA" id="ARBA00022723"/>
    </source>
</evidence>
<dbReference type="STRING" id="151549.A0A4C2A033"/>
<feature type="compositionally biased region" description="Basic and acidic residues" evidence="13">
    <location>
        <begin position="1"/>
        <end position="16"/>
    </location>
</feature>
<dbReference type="PROSITE" id="PS51788">
    <property type="entry name" value="CULT"/>
    <property type="match status" value="1"/>
</dbReference>
<dbReference type="InterPro" id="IPR046336">
    <property type="entry name" value="Lon_prtase_N_sf"/>
</dbReference>
<organism evidence="16 17">
    <name type="scientific">Eumeta variegata</name>
    <name type="common">Bagworm moth</name>
    <name type="synonym">Eumeta japonica</name>
    <dbReference type="NCBI Taxonomy" id="151549"/>
    <lineage>
        <taxon>Eukaryota</taxon>
        <taxon>Metazoa</taxon>
        <taxon>Ecdysozoa</taxon>
        <taxon>Arthropoda</taxon>
        <taxon>Hexapoda</taxon>
        <taxon>Insecta</taxon>
        <taxon>Pterygota</taxon>
        <taxon>Neoptera</taxon>
        <taxon>Endopterygota</taxon>
        <taxon>Lepidoptera</taxon>
        <taxon>Glossata</taxon>
        <taxon>Ditrysia</taxon>
        <taxon>Tineoidea</taxon>
        <taxon>Psychidae</taxon>
        <taxon>Oiketicinae</taxon>
        <taxon>Eumeta</taxon>
    </lineage>
</organism>
<evidence type="ECO:0000259" key="15">
    <source>
        <dbReference type="PROSITE" id="PS51788"/>
    </source>
</evidence>
<evidence type="ECO:0000256" key="12">
    <source>
        <dbReference type="ARBA" id="ARBA00046796"/>
    </source>
</evidence>
<evidence type="ECO:0000256" key="4">
    <source>
        <dbReference type="ARBA" id="ARBA00014394"/>
    </source>
</evidence>
<dbReference type="Gene3D" id="2.30.130.40">
    <property type="entry name" value="LON domain-like"/>
    <property type="match status" value="1"/>
</dbReference>
<comment type="pathway">
    <text evidence="2">Protein modification; protein ubiquitination.</text>
</comment>
<evidence type="ECO:0000256" key="6">
    <source>
        <dbReference type="ARBA" id="ARBA00022786"/>
    </source>
</evidence>
<keyword evidence="8" id="KW-0832">Ubl conjugation</keyword>
<evidence type="ECO:0000256" key="8">
    <source>
        <dbReference type="ARBA" id="ARBA00022843"/>
    </source>
</evidence>
<sequence length="408" mass="45099">MEGEDSGRESEGAHESMDDEDVAIADAETESWSGAEEEDFDITLPPSHSYLSSTARLEPVAGRAVLEPGWLGKVPCLAHHSVVFPGETVPVLLLPAPHHPPEALATIRNARLFGLLCPCPDDSAAHVSDYGVVCEVLEVTPGTPLGFKARAHRRFRVREPSRPPPPLHHYETVQMLNVVILPDVLIVDPLRGVRLASMDARRPRAGPHVARQIDATLTPWPPFIYDMFDSDRLERVVRTHFEAAVGKRLPTDLVSLSFWAASNLVLGQRDRFALFVVDDVLQRLHMLVQHIGKQRRVVCCAACGTLVARLEHSFAMSSDGLHATFCNVGGHLHDVMTVSEATNLVLTGGRSEEFSWFPGYAWSIAVCAVCAAHIGWRFDACKRGLRPQRFWAICRNYVQPHDLVDSAE</sequence>
<evidence type="ECO:0000256" key="10">
    <source>
        <dbReference type="ARBA" id="ARBA00030079"/>
    </source>
</evidence>
<name>A0A4C2A033_EUMVA</name>
<dbReference type="Gene3D" id="1.20.58.1480">
    <property type="match status" value="1"/>
</dbReference>
<evidence type="ECO:0000256" key="7">
    <source>
        <dbReference type="ARBA" id="ARBA00022833"/>
    </source>
</evidence>
<dbReference type="OrthoDB" id="267517at2759"/>
<comment type="subunit">
    <text evidence="12">Likely a component of a DCX (DDB1-CUL4-X-box) protein ligase complex. May interact with pic/DDB1.</text>
</comment>
<comment type="caution">
    <text evidence="16">The sequence shown here is derived from an EMBL/GenBank/DDBJ whole genome shotgun (WGS) entry which is preliminary data.</text>
</comment>
<keyword evidence="5" id="KW-0479">Metal-binding</keyword>